<reference evidence="1 2" key="1">
    <citation type="submission" date="2017-02" db="EMBL/GenBank/DDBJ databases">
        <authorList>
            <person name="Peterson S.W."/>
        </authorList>
    </citation>
    <scope>NUCLEOTIDE SEQUENCE [LARGE SCALE GENOMIC DNA]</scope>
    <source>
        <strain evidence="1 2">ATCC 700135</strain>
    </source>
</reference>
<gene>
    <name evidence="1" type="ORF">SAMN02745205_01384</name>
</gene>
<accession>A0A1T4M3W8</accession>
<proteinExistence type="predicted"/>
<name>A0A1T4M3W8_PORCN</name>
<dbReference type="EMBL" id="FUWL01000010">
    <property type="protein sequence ID" value="SJZ61587.1"/>
    <property type="molecule type" value="Genomic_DNA"/>
</dbReference>
<evidence type="ECO:0000313" key="2">
    <source>
        <dbReference type="Proteomes" id="UP000189956"/>
    </source>
</evidence>
<dbReference type="RefSeq" id="WP_025838122.1">
    <property type="nucleotide sequence ID" value="NZ_FUWL01000010.1"/>
</dbReference>
<dbReference type="Proteomes" id="UP000189956">
    <property type="component" value="Unassembled WGS sequence"/>
</dbReference>
<protein>
    <submittedName>
        <fullName evidence="1">Uncharacterized protein</fullName>
    </submittedName>
</protein>
<organism evidence="1 2">
    <name type="scientific">Porphyromonas cangingivalis</name>
    <dbReference type="NCBI Taxonomy" id="36874"/>
    <lineage>
        <taxon>Bacteria</taxon>
        <taxon>Pseudomonadati</taxon>
        <taxon>Bacteroidota</taxon>
        <taxon>Bacteroidia</taxon>
        <taxon>Bacteroidales</taxon>
        <taxon>Porphyromonadaceae</taxon>
        <taxon>Porphyromonas</taxon>
    </lineage>
</organism>
<dbReference type="AlphaFoldDB" id="A0A1T4M3W8"/>
<evidence type="ECO:0000313" key="1">
    <source>
        <dbReference type="EMBL" id="SJZ61587.1"/>
    </source>
</evidence>
<dbReference type="PROSITE" id="PS51257">
    <property type="entry name" value="PROKAR_LIPOPROTEIN"/>
    <property type="match status" value="1"/>
</dbReference>
<sequence>MKRLLVASTMALALFSCKKDLTTDVTPSLPVSVTIDQISFNNQFAKALSKAVAQNLELAPFLQQEALKEFDNNTDILYHKIKDIKLASGATVRELILSQWEGTTAEFATFEQNTPLLNIFASDLGVFSEELDLKNWNLSGEVGVATDNSQGSKTLYVSGDSVAALSGSDLPMIPTFVINKNRRVKVKSTLRSSGSENLAFTYEFAHPAYDGTNNNKLRASKGTVWEEPLGNGLIEPSELPMELKQAFSRSLSTSKLAQRALLYYGLNNNELNTNFNETLYRFKIDKAAYGTIAGDNEDYDPKVLEDESVWRYGQVHADIDEIIAQIWTEGHFAFSFEVLTPYHSGGILNQQLIFNVSPKELFKMNPLRDDRPGNFWRRTRYIYTLDKNEFESRWVYPHKLHNKTYVRFGNAWDLKEQGLHKLIRVTELDKGNTIEHSDSFSAEFLENSKSSFEASISALIKGVTVGVKGGGETNRGSKFSKVVSGKSVYNDENDILGTLVLYFTDPVVLKSSNEGYELFNVSNGTVTASFVPIKVY</sequence>